<keyword evidence="4" id="KW-1185">Reference proteome</keyword>
<dbReference type="InterPro" id="IPR000587">
    <property type="entry name" value="Creatinase_N"/>
</dbReference>
<sequence length="397" mass="44293">MPDVELPFTRQEYKSRLTAVRTEMAARGIEVLFTCDPSNMAWLTGYDGWSFYVHQGVIIGPTGDPVYWGRAMDAVGASKTCYMAMDDIIGYPDNYVMSTERHAMEHLSHTMNDRGWGHLTLGVELENYYYSAKAHAVLTNAHGGKFVDATALINWQRAVKSETELTYMNRAARIVEKMHARVFEIFEPGKRKNEVAAEIYRTGIWGAEDSDGIFGGDYAAICPLLPTGEEAAAAHLTWNDKPIPNNSGTFFELAGCYKRYHVPLSRTIWLGEPPKDITHAEQVVLEGIDAGINAAVAGNTTGDVARAFYAVLNKYGVERDGRCGYPIGLSYPPDWGERTYSIRPEDDTVLEPNMTFHFMPALWMPDWGLEITETLRICATGAAQPLADVPRKLFVKK</sequence>
<dbReference type="InterPro" id="IPR000994">
    <property type="entry name" value="Pept_M24"/>
</dbReference>
<dbReference type="OrthoDB" id="9761809at2"/>
<dbReference type="Proteomes" id="UP000231516">
    <property type="component" value="Unassembled WGS sequence"/>
</dbReference>
<keyword evidence="3" id="KW-0378">Hydrolase</keyword>
<accession>A0A2G5K4D7</accession>
<evidence type="ECO:0000259" key="2">
    <source>
        <dbReference type="Pfam" id="PF01321"/>
    </source>
</evidence>
<proteinExistence type="predicted"/>
<evidence type="ECO:0000259" key="1">
    <source>
        <dbReference type="Pfam" id="PF00557"/>
    </source>
</evidence>
<dbReference type="AlphaFoldDB" id="A0A2G5K4D7"/>
<protein>
    <submittedName>
        <fullName evidence="3">Ectoine hydrolase DoeA</fullName>
    </submittedName>
</protein>
<dbReference type="Pfam" id="PF01321">
    <property type="entry name" value="Creatinase_N"/>
    <property type="match status" value="1"/>
</dbReference>
<comment type="caution">
    <text evidence="3">The sequence shown here is derived from an EMBL/GenBank/DDBJ whole genome shotgun (WGS) entry which is preliminary data.</text>
</comment>
<evidence type="ECO:0000313" key="3">
    <source>
        <dbReference type="EMBL" id="PIB24391.1"/>
    </source>
</evidence>
<dbReference type="EMBL" id="MDGM01000012">
    <property type="protein sequence ID" value="PIB24391.1"/>
    <property type="molecule type" value="Genomic_DNA"/>
</dbReference>
<gene>
    <name evidence="3" type="ORF">BFP76_04040</name>
</gene>
<dbReference type="InterPro" id="IPR036005">
    <property type="entry name" value="Creatinase/aminopeptidase-like"/>
</dbReference>
<dbReference type="InterPro" id="IPR050659">
    <property type="entry name" value="Peptidase_M24B"/>
</dbReference>
<dbReference type="GO" id="GO:0016787">
    <property type="term" value="F:hydrolase activity"/>
    <property type="evidence" value="ECO:0007669"/>
    <property type="project" value="UniProtKB-KW"/>
</dbReference>
<dbReference type="Pfam" id="PF00557">
    <property type="entry name" value="Peptidase_M24"/>
    <property type="match status" value="1"/>
</dbReference>
<feature type="domain" description="Peptidase M24" evidence="1">
    <location>
        <begin position="167"/>
        <end position="377"/>
    </location>
</feature>
<reference evidence="3 4" key="1">
    <citation type="submission" date="2016-08" db="EMBL/GenBank/DDBJ databases">
        <title>Draft genome of Amylibacter sp. strain 4G11.</title>
        <authorList>
            <person name="Wong S.-K."/>
            <person name="Hamasaki K."/>
            <person name="Yoshizawa S."/>
        </authorList>
    </citation>
    <scope>NUCLEOTIDE SEQUENCE [LARGE SCALE GENOMIC DNA]</scope>
    <source>
        <strain evidence="3 4">4G11</strain>
    </source>
</reference>
<dbReference type="Gene3D" id="3.90.230.10">
    <property type="entry name" value="Creatinase/methionine aminopeptidase superfamily"/>
    <property type="match status" value="1"/>
</dbReference>
<evidence type="ECO:0000313" key="4">
    <source>
        <dbReference type="Proteomes" id="UP000231516"/>
    </source>
</evidence>
<dbReference type="RefSeq" id="WP_099592720.1">
    <property type="nucleotide sequence ID" value="NZ_MDGM01000012.1"/>
</dbReference>
<dbReference type="InterPro" id="IPR029149">
    <property type="entry name" value="Creatin/AminoP/Spt16_N"/>
</dbReference>
<organism evidence="3 4">
    <name type="scientific">Paramylibacter kogurei</name>
    <dbReference type="NCBI Taxonomy" id="1889778"/>
    <lineage>
        <taxon>Bacteria</taxon>
        <taxon>Pseudomonadati</taxon>
        <taxon>Pseudomonadota</taxon>
        <taxon>Alphaproteobacteria</taxon>
        <taxon>Rhodobacterales</taxon>
        <taxon>Paracoccaceae</taxon>
        <taxon>Paramylibacter</taxon>
    </lineage>
</organism>
<dbReference type="CDD" id="cd01066">
    <property type="entry name" value="APP_MetAP"/>
    <property type="match status" value="1"/>
</dbReference>
<feature type="domain" description="Creatinase N-terminal" evidence="2">
    <location>
        <begin position="16"/>
        <end position="159"/>
    </location>
</feature>
<dbReference type="SUPFAM" id="SSF55920">
    <property type="entry name" value="Creatinase/aminopeptidase"/>
    <property type="match status" value="1"/>
</dbReference>
<name>A0A2G5K4D7_9RHOB</name>
<dbReference type="Gene3D" id="3.40.350.10">
    <property type="entry name" value="Creatinase/prolidase N-terminal domain"/>
    <property type="match status" value="1"/>
</dbReference>
<dbReference type="PANTHER" id="PTHR46112">
    <property type="entry name" value="AMINOPEPTIDASE"/>
    <property type="match status" value="1"/>
</dbReference>
<dbReference type="SUPFAM" id="SSF53092">
    <property type="entry name" value="Creatinase/prolidase N-terminal domain"/>
    <property type="match status" value="1"/>
</dbReference>
<dbReference type="PANTHER" id="PTHR46112:SF3">
    <property type="entry name" value="AMINOPEPTIDASE YPDF"/>
    <property type="match status" value="1"/>
</dbReference>